<keyword evidence="4" id="KW-1185">Reference proteome</keyword>
<dbReference type="InterPro" id="IPR009097">
    <property type="entry name" value="Cyclic_Pdiesterase"/>
</dbReference>
<evidence type="ECO:0000313" key="4">
    <source>
        <dbReference type="Proteomes" id="UP000541535"/>
    </source>
</evidence>
<dbReference type="HAMAP" id="MF_01940">
    <property type="entry name" value="RNA_CPDase"/>
    <property type="match status" value="1"/>
</dbReference>
<feature type="short sequence motif" description="HXTX 2" evidence="2">
    <location>
        <begin position="133"/>
        <end position="136"/>
    </location>
</feature>
<feature type="active site" description="Proton acceptor" evidence="2">
    <location>
        <position position="133"/>
    </location>
</feature>
<dbReference type="EMBL" id="JACHXD010000007">
    <property type="protein sequence ID" value="MBB3119696.1"/>
    <property type="molecule type" value="Genomic_DNA"/>
</dbReference>
<comment type="similarity">
    <text evidence="2">Belongs to the 2H phosphoesterase superfamily. ThpR family.</text>
</comment>
<reference evidence="3 4" key="1">
    <citation type="submission" date="2020-08" db="EMBL/GenBank/DDBJ databases">
        <title>Genomic Encyclopedia of Type Strains, Phase III (KMG-III): the genomes of soil and plant-associated and newly described type strains.</title>
        <authorList>
            <person name="Whitman W."/>
        </authorList>
    </citation>
    <scope>NUCLEOTIDE SEQUENCE [LARGE SCALE GENOMIC DNA]</scope>
    <source>
        <strain evidence="3 4">CECT 8897</strain>
    </source>
</reference>
<dbReference type="PANTHER" id="PTHR35561">
    <property type="entry name" value="RNA 2',3'-CYCLIC PHOSPHODIESTERASE"/>
    <property type="match status" value="1"/>
</dbReference>
<gene>
    <name evidence="3" type="ORF">FHS03_002751</name>
</gene>
<evidence type="ECO:0000313" key="3">
    <source>
        <dbReference type="EMBL" id="MBB3119696.1"/>
    </source>
</evidence>
<protein>
    <recommendedName>
        <fullName evidence="2">RNA 2',3'-cyclic phosphodiesterase</fullName>
        <shortName evidence="2">RNA 2',3'-CPDase</shortName>
        <ecNumber evidence="2">3.1.4.58</ecNumber>
    </recommendedName>
</protein>
<dbReference type="RefSeq" id="WP_183441519.1">
    <property type="nucleotide sequence ID" value="NZ_JACHXD010000007.1"/>
</dbReference>
<sequence>MITNQSSGGINAAPAHKLFFALWPDAATRGALAALQSQVAGRATPPDKLHLTLAFLGQQPATALPALLDILHALSVPPLRLEIDCFGYFSKPRIAWAGMSAVPPTLMALQEDLMRRLAAAGFSPATHGEFRPHLTLAREAKTAPPAAAAFVPIAWEVKQIALVESLPSGLYLPVASR</sequence>
<evidence type="ECO:0000256" key="1">
    <source>
        <dbReference type="ARBA" id="ARBA00022801"/>
    </source>
</evidence>
<accession>A0A7W5BB69</accession>
<feature type="short sequence motif" description="HXTX 1" evidence="2">
    <location>
        <begin position="50"/>
        <end position="53"/>
    </location>
</feature>
<comment type="catalytic activity">
    <reaction evidence="2">
        <text>a 3'-end 2',3'-cyclophospho-ribonucleotide-RNA + H2O = a 3'-end 2'-phospho-ribonucleotide-RNA + H(+)</text>
        <dbReference type="Rhea" id="RHEA:11828"/>
        <dbReference type="Rhea" id="RHEA-COMP:10464"/>
        <dbReference type="Rhea" id="RHEA-COMP:17353"/>
        <dbReference type="ChEBI" id="CHEBI:15377"/>
        <dbReference type="ChEBI" id="CHEBI:15378"/>
        <dbReference type="ChEBI" id="CHEBI:83064"/>
        <dbReference type="ChEBI" id="CHEBI:173113"/>
        <dbReference type="EC" id="3.1.4.58"/>
    </reaction>
</comment>
<dbReference type="Pfam" id="PF13563">
    <property type="entry name" value="2_5_RNA_ligase2"/>
    <property type="match status" value="1"/>
</dbReference>
<keyword evidence="3" id="KW-0436">Ligase</keyword>
<dbReference type="AlphaFoldDB" id="A0A7W5BB69"/>
<name>A0A7W5BB69_9BURK</name>
<evidence type="ECO:0000256" key="2">
    <source>
        <dbReference type="HAMAP-Rule" id="MF_01940"/>
    </source>
</evidence>
<proteinExistence type="inferred from homology"/>
<dbReference type="GO" id="GO:0008664">
    <property type="term" value="F:RNA 2',3'-cyclic 3'-phosphodiesterase activity"/>
    <property type="evidence" value="ECO:0007669"/>
    <property type="project" value="UniProtKB-EC"/>
</dbReference>
<dbReference type="GO" id="GO:0004113">
    <property type="term" value="F:2',3'-cyclic-nucleotide 3'-phosphodiesterase activity"/>
    <property type="evidence" value="ECO:0007669"/>
    <property type="project" value="InterPro"/>
</dbReference>
<dbReference type="EC" id="3.1.4.58" evidence="2"/>
<dbReference type="GO" id="GO:0016874">
    <property type="term" value="F:ligase activity"/>
    <property type="evidence" value="ECO:0007669"/>
    <property type="project" value="UniProtKB-KW"/>
</dbReference>
<comment type="function">
    <text evidence="2">Hydrolyzes RNA 2',3'-cyclic phosphodiester to an RNA 2'-phosphomonoester.</text>
</comment>
<dbReference type="PANTHER" id="PTHR35561:SF1">
    <property type="entry name" value="RNA 2',3'-CYCLIC PHOSPHODIESTERASE"/>
    <property type="match status" value="1"/>
</dbReference>
<keyword evidence="1 2" id="KW-0378">Hydrolase</keyword>
<dbReference type="NCBIfam" id="TIGR02258">
    <property type="entry name" value="2_5_ligase"/>
    <property type="match status" value="1"/>
</dbReference>
<dbReference type="InterPro" id="IPR004175">
    <property type="entry name" value="RNA_CPDase"/>
</dbReference>
<dbReference type="Proteomes" id="UP000541535">
    <property type="component" value="Unassembled WGS sequence"/>
</dbReference>
<comment type="caution">
    <text evidence="3">The sequence shown here is derived from an EMBL/GenBank/DDBJ whole genome shotgun (WGS) entry which is preliminary data.</text>
</comment>
<dbReference type="Gene3D" id="3.90.1140.10">
    <property type="entry name" value="Cyclic phosphodiesterase"/>
    <property type="match status" value="1"/>
</dbReference>
<dbReference type="SUPFAM" id="SSF55144">
    <property type="entry name" value="LigT-like"/>
    <property type="match status" value="1"/>
</dbReference>
<feature type="active site" description="Proton donor" evidence="2">
    <location>
        <position position="50"/>
    </location>
</feature>
<organism evidence="3 4">
    <name type="scientific">Pseudoduganella violacea</name>
    <dbReference type="NCBI Taxonomy" id="1715466"/>
    <lineage>
        <taxon>Bacteria</taxon>
        <taxon>Pseudomonadati</taxon>
        <taxon>Pseudomonadota</taxon>
        <taxon>Betaproteobacteria</taxon>
        <taxon>Burkholderiales</taxon>
        <taxon>Oxalobacteraceae</taxon>
        <taxon>Telluria group</taxon>
        <taxon>Pseudoduganella</taxon>
    </lineage>
</organism>